<dbReference type="PANTHER" id="PTHR46165:SF5">
    <property type="entry name" value="RE32936P"/>
    <property type="match status" value="1"/>
</dbReference>
<dbReference type="STRING" id="94128.A0A2A3E339"/>
<evidence type="ECO:0000256" key="1">
    <source>
        <dbReference type="ARBA" id="ARBA00022603"/>
    </source>
</evidence>
<evidence type="ECO:0000256" key="3">
    <source>
        <dbReference type="ARBA" id="ARBA00022691"/>
    </source>
</evidence>
<name>A0A2A3E339_APICC</name>
<protein>
    <submittedName>
        <fullName evidence="4">SET and MYND domain-containing protein</fullName>
    </submittedName>
</protein>
<dbReference type="PANTHER" id="PTHR46165">
    <property type="entry name" value="SET AND MYND DOMAIN-CONTAINING PROTEIN 4"/>
    <property type="match status" value="1"/>
</dbReference>
<keyword evidence="1" id="KW-0489">Methyltransferase</keyword>
<gene>
    <name evidence="4" type="ORF">APICC_07236</name>
</gene>
<evidence type="ECO:0000256" key="2">
    <source>
        <dbReference type="ARBA" id="ARBA00022679"/>
    </source>
</evidence>
<accession>A0A2A3E339</accession>
<dbReference type="GO" id="GO:0008168">
    <property type="term" value="F:methyltransferase activity"/>
    <property type="evidence" value="ECO:0007669"/>
    <property type="project" value="UniProtKB-KW"/>
</dbReference>
<reference evidence="4 5" key="1">
    <citation type="submission" date="2014-07" db="EMBL/GenBank/DDBJ databases">
        <title>Genomic and transcriptomic analysis on Apis cerana provide comprehensive insights into honey bee biology.</title>
        <authorList>
            <person name="Diao Q."/>
            <person name="Sun L."/>
            <person name="Zheng H."/>
            <person name="Zheng H."/>
            <person name="Xu S."/>
            <person name="Wang S."/>
            <person name="Zeng Z."/>
            <person name="Hu F."/>
            <person name="Su S."/>
            <person name="Wu J."/>
        </authorList>
    </citation>
    <scope>NUCLEOTIDE SEQUENCE [LARGE SCALE GENOMIC DNA]</scope>
    <source>
        <tissue evidence="4">Pupae without intestine</tissue>
    </source>
</reference>
<dbReference type="SUPFAM" id="SSF82199">
    <property type="entry name" value="SET domain"/>
    <property type="match status" value="1"/>
</dbReference>
<dbReference type="Proteomes" id="UP000242457">
    <property type="component" value="Unassembled WGS sequence"/>
</dbReference>
<keyword evidence="3" id="KW-0949">S-adenosyl-L-methionine</keyword>
<sequence length="80" mass="9602">MKYFLGRCIVIRAIRSLRPGDVVAENYGPIFTKRNLEERRKNLAGRYWFFCECNACRENWPCLEIMTNDDIKLRTNRNKN</sequence>
<dbReference type="EMBL" id="KZ288427">
    <property type="protein sequence ID" value="PBC25894.1"/>
    <property type="molecule type" value="Genomic_DNA"/>
</dbReference>
<dbReference type="InterPro" id="IPR052097">
    <property type="entry name" value="SET-MYND_domain_protein"/>
</dbReference>
<evidence type="ECO:0000313" key="5">
    <source>
        <dbReference type="Proteomes" id="UP000242457"/>
    </source>
</evidence>
<organism evidence="4 5">
    <name type="scientific">Apis cerana cerana</name>
    <name type="common">Oriental honeybee</name>
    <dbReference type="NCBI Taxonomy" id="94128"/>
    <lineage>
        <taxon>Eukaryota</taxon>
        <taxon>Metazoa</taxon>
        <taxon>Ecdysozoa</taxon>
        <taxon>Arthropoda</taxon>
        <taxon>Hexapoda</taxon>
        <taxon>Insecta</taxon>
        <taxon>Pterygota</taxon>
        <taxon>Neoptera</taxon>
        <taxon>Endopterygota</taxon>
        <taxon>Hymenoptera</taxon>
        <taxon>Apocrita</taxon>
        <taxon>Aculeata</taxon>
        <taxon>Apoidea</taxon>
        <taxon>Anthophila</taxon>
        <taxon>Apidae</taxon>
        <taxon>Apis</taxon>
    </lineage>
</organism>
<keyword evidence="5" id="KW-1185">Reference proteome</keyword>
<dbReference type="GO" id="GO:0042826">
    <property type="term" value="F:histone deacetylase binding"/>
    <property type="evidence" value="ECO:0007669"/>
    <property type="project" value="TreeGrafter"/>
</dbReference>
<proteinExistence type="predicted"/>
<keyword evidence="2" id="KW-0808">Transferase</keyword>
<dbReference type="GO" id="GO:0005737">
    <property type="term" value="C:cytoplasm"/>
    <property type="evidence" value="ECO:0007669"/>
    <property type="project" value="TreeGrafter"/>
</dbReference>
<dbReference type="GO" id="GO:0005634">
    <property type="term" value="C:nucleus"/>
    <property type="evidence" value="ECO:0007669"/>
    <property type="project" value="TreeGrafter"/>
</dbReference>
<evidence type="ECO:0000313" key="4">
    <source>
        <dbReference type="EMBL" id="PBC25894.1"/>
    </source>
</evidence>
<dbReference type="InterPro" id="IPR046341">
    <property type="entry name" value="SET_dom_sf"/>
</dbReference>
<dbReference type="Gene3D" id="2.170.270.10">
    <property type="entry name" value="SET domain"/>
    <property type="match status" value="1"/>
</dbReference>
<dbReference type="AlphaFoldDB" id="A0A2A3E339"/>
<dbReference type="GO" id="GO:0032259">
    <property type="term" value="P:methylation"/>
    <property type="evidence" value="ECO:0007669"/>
    <property type="project" value="UniProtKB-KW"/>
</dbReference>
<dbReference type="OrthoDB" id="1028014at2759"/>